<sequence>MNYIDLILFAIIAIIIWLDFKRGFIIAMLLLASWVGSMALAFWLYPPLSALLHRILPTIDLWAEPVAFISLLLLFRFMSDIISQHIIEHVPDEVHQNITNKVLGIIPGVINGLIWAALLSTIFMLMPLTKIAEKVSESSFSDNLVKRVSWLETKLAPIFSEALNKIVRKTTVGDETHGTVKLPYKVKYPKERPDIAADMLVLINQEREQRGLKKLKADPEIAVVALKHSVDMFARSYFSHYTPEGLDPFDRMRNGGIKFITAGENLALSQTLKMAHTGLMNSPGHKANILNPTFGRVGIGILDGGIYGLMITQNFRN</sequence>
<evidence type="ECO:0000259" key="6">
    <source>
        <dbReference type="Pfam" id="PF00188"/>
    </source>
</evidence>
<keyword evidence="4 5" id="KW-0472">Membrane</keyword>
<dbReference type="CDD" id="cd05379">
    <property type="entry name" value="CAP_bacterial"/>
    <property type="match status" value="1"/>
</dbReference>
<dbReference type="PANTHER" id="PTHR31157">
    <property type="entry name" value="SCP DOMAIN-CONTAINING PROTEIN"/>
    <property type="match status" value="1"/>
</dbReference>
<dbReference type="InterPro" id="IPR014044">
    <property type="entry name" value="CAP_dom"/>
</dbReference>
<reference evidence="8" key="1">
    <citation type="journal article" date="2019" name="Int. J. Syst. Evol. Microbiol.">
        <title>The Global Catalogue of Microorganisms (GCM) 10K type strain sequencing project: providing services to taxonomists for standard genome sequencing and annotation.</title>
        <authorList>
            <consortium name="The Broad Institute Genomics Platform"/>
            <consortium name="The Broad Institute Genome Sequencing Center for Infectious Disease"/>
            <person name="Wu L."/>
            <person name="Ma J."/>
        </authorList>
    </citation>
    <scope>NUCLEOTIDE SEQUENCE [LARGE SCALE GENOMIC DNA]</scope>
    <source>
        <strain evidence="8">KCTC 52232</strain>
    </source>
</reference>
<dbReference type="Proteomes" id="UP001597601">
    <property type="component" value="Unassembled WGS sequence"/>
</dbReference>
<feature type="transmembrane region" description="Helical" evidence="5">
    <location>
        <begin position="65"/>
        <end position="82"/>
    </location>
</feature>
<dbReference type="EMBL" id="JBHUON010000012">
    <property type="protein sequence ID" value="MFD2865289.1"/>
    <property type="molecule type" value="Genomic_DNA"/>
</dbReference>
<gene>
    <name evidence="7" type="ORF">ACFSYC_11380</name>
</gene>
<protein>
    <submittedName>
        <fullName evidence="7">CvpA family protein</fullName>
    </submittedName>
</protein>
<dbReference type="Pfam" id="PF00188">
    <property type="entry name" value="CAP"/>
    <property type="match status" value="1"/>
</dbReference>
<dbReference type="RefSeq" id="WP_377127354.1">
    <property type="nucleotide sequence ID" value="NZ_JBHUHN010000001.1"/>
</dbReference>
<evidence type="ECO:0000256" key="2">
    <source>
        <dbReference type="ARBA" id="ARBA00022692"/>
    </source>
</evidence>
<dbReference type="SUPFAM" id="SSF55797">
    <property type="entry name" value="PR-1-like"/>
    <property type="match status" value="1"/>
</dbReference>
<name>A0ABW5XS27_9SPHI</name>
<dbReference type="PANTHER" id="PTHR31157:SF1">
    <property type="entry name" value="SCP DOMAIN-CONTAINING PROTEIN"/>
    <property type="match status" value="1"/>
</dbReference>
<accession>A0ABW5XS27</accession>
<feature type="transmembrane region" description="Helical" evidence="5">
    <location>
        <begin position="102"/>
        <end position="126"/>
    </location>
</feature>
<evidence type="ECO:0000313" key="8">
    <source>
        <dbReference type="Proteomes" id="UP001597601"/>
    </source>
</evidence>
<dbReference type="InterPro" id="IPR035940">
    <property type="entry name" value="CAP_sf"/>
</dbReference>
<keyword evidence="2 5" id="KW-0812">Transmembrane</keyword>
<dbReference type="InterPro" id="IPR003825">
    <property type="entry name" value="Colicin-V_CvpA"/>
</dbReference>
<keyword evidence="8" id="KW-1185">Reference proteome</keyword>
<evidence type="ECO:0000256" key="3">
    <source>
        <dbReference type="ARBA" id="ARBA00022989"/>
    </source>
</evidence>
<dbReference type="Gene3D" id="3.40.33.10">
    <property type="entry name" value="CAP"/>
    <property type="match status" value="1"/>
</dbReference>
<proteinExistence type="predicted"/>
<feature type="transmembrane region" description="Helical" evidence="5">
    <location>
        <begin position="6"/>
        <end position="20"/>
    </location>
</feature>
<organism evidence="7 8">
    <name type="scientific">Mucilaginibacter antarcticus</name>
    <dbReference type="NCBI Taxonomy" id="1855725"/>
    <lineage>
        <taxon>Bacteria</taxon>
        <taxon>Pseudomonadati</taxon>
        <taxon>Bacteroidota</taxon>
        <taxon>Sphingobacteriia</taxon>
        <taxon>Sphingobacteriales</taxon>
        <taxon>Sphingobacteriaceae</taxon>
        <taxon>Mucilaginibacter</taxon>
    </lineage>
</organism>
<feature type="domain" description="SCP" evidence="6">
    <location>
        <begin position="202"/>
        <end position="305"/>
    </location>
</feature>
<dbReference type="Pfam" id="PF02674">
    <property type="entry name" value="Colicin_V"/>
    <property type="match status" value="1"/>
</dbReference>
<feature type="transmembrane region" description="Helical" evidence="5">
    <location>
        <begin position="25"/>
        <end position="45"/>
    </location>
</feature>
<comment type="subcellular location">
    <subcellularLocation>
        <location evidence="1">Membrane</location>
        <topology evidence="1">Multi-pass membrane protein</topology>
    </subcellularLocation>
</comment>
<keyword evidence="3 5" id="KW-1133">Transmembrane helix</keyword>
<evidence type="ECO:0000256" key="1">
    <source>
        <dbReference type="ARBA" id="ARBA00004141"/>
    </source>
</evidence>
<evidence type="ECO:0000256" key="5">
    <source>
        <dbReference type="SAM" id="Phobius"/>
    </source>
</evidence>
<comment type="caution">
    <text evidence="7">The sequence shown here is derived from an EMBL/GenBank/DDBJ whole genome shotgun (WGS) entry which is preliminary data.</text>
</comment>
<evidence type="ECO:0000256" key="4">
    <source>
        <dbReference type="ARBA" id="ARBA00023136"/>
    </source>
</evidence>
<evidence type="ECO:0000313" key="7">
    <source>
        <dbReference type="EMBL" id="MFD2865289.1"/>
    </source>
</evidence>